<accession>A0AAE0CP51</accession>
<dbReference type="PANTHER" id="PTHR46890">
    <property type="entry name" value="NON-LTR RETROLELEMENT REVERSE TRANSCRIPTASE-LIKE PROTEIN-RELATED"/>
    <property type="match status" value="1"/>
</dbReference>
<dbReference type="PANTHER" id="PTHR46890:SF48">
    <property type="entry name" value="RNA-DIRECTED DNA POLYMERASE"/>
    <property type="match status" value="1"/>
</dbReference>
<dbReference type="AlphaFoldDB" id="A0AAE0CP51"/>
<comment type="caution">
    <text evidence="1">The sequence shown here is derived from an EMBL/GenBank/DDBJ whole genome shotgun (WGS) entry which is preliminary data.</text>
</comment>
<keyword evidence="2" id="KW-1185">Reference proteome</keyword>
<proteinExistence type="predicted"/>
<evidence type="ECO:0000313" key="2">
    <source>
        <dbReference type="Proteomes" id="UP001280121"/>
    </source>
</evidence>
<dbReference type="InterPro" id="IPR052343">
    <property type="entry name" value="Retrotransposon-Effector_Assoc"/>
</dbReference>
<name>A0AAE0CP51_9ROSI</name>
<dbReference type="Proteomes" id="UP001280121">
    <property type="component" value="Unassembled WGS sequence"/>
</dbReference>
<sequence>MKFINEFHGDGSIVMDLNNTFIMLIPKCSNSKSLREFRPITLVGSMYKVLAKVLANRLKLVMDMVIGGTQMAFVKDRQTIDSFMIAEKIINELMRSKEDGCLYDEGSNTAKTLNEALRVVIRKCDKLRTSGFITSLLLNIREGCSDLKVVKNGVKEEAWSPPSIGTLKFNVAGSVTGSPGIHDSNSAEIKAIHNACELCVSYDFLIGRDIEIINAKEAVS</sequence>
<dbReference type="EMBL" id="JANJYI010000002">
    <property type="protein sequence ID" value="KAK2658390.1"/>
    <property type="molecule type" value="Genomic_DNA"/>
</dbReference>
<organism evidence="1 2">
    <name type="scientific">Dipteronia dyeriana</name>
    <dbReference type="NCBI Taxonomy" id="168575"/>
    <lineage>
        <taxon>Eukaryota</taxon>
        <taxon>Viridiplantae</taxon>
        <taxon>Streptophyta</taxon>
        <taxon>Embryophyta</taxon>
        <taxon>Tracheophyta</taxon>
        <taxon>Spermatophyta</taxon>
        <taxon>Magnoliopsida</taxon>
        <taxon>eudicotyledons</taxon>
        <taxon>Gunneridae</taxon>
        <taxon>Pentapetalae</taxon>
        <taxon>rosids</taxon>
        <taxon>malvids</taxon>
        <taxon>Sapindales</taxon>
        <taxon>Sapindaceae</taxon>
        <taxon>Hippocastanoideae</taxon>
        <taxon>Acereae</taxon>
        <taxon>Dipteronia</taxon>
    </lineage>
</organism>
<evidence type="ECO:0008006" key="3">
    <source>
        <dbReference type="Google" id="ProtNLM"/>
    </source>
</evidence>
<evidence type="ECO:0000313" key="1">
    <source>
        <dbReference type="EMBL" id="KAK2658390.1"/>
    </source>
</evidence>
<reference evidence="1" key="1">
    <citation type="journal article" date="2023" name="Plant J.">
        <title>Genome sequences and population genomics provide insights into the demographic history, inbreeding, and mutation load of two 'living fossil' tree species of Dipteronia.</title>
        <authorList>
            <person name="Feng Y."/>
            <person name="Comes H.P."/>
            <person name="Chen J."/>
            <person name="Zhu S."/>
            <person name="Lu R."/>
            <person name="Zhang X."/>
            <person name="Li P."/>
            <person name="Qiu J."/>
            <person name="Olsen K.M."/>
            <person name="Qiu Y."/>
        </authorList>
    </citation>
    <scope>NUCLEOTIDE SEQUENCE</scope>
    <source>
        <strain evidence="1">KIB01</strain>
    </source>
</reference>
<gene>
    <name evidence="1" type="ORF">Ddye_004923</name>
</gene>
<protein>
    <recommendedName>
        <fullName evidence="3">Reverse transcriptase domain-containing protein</fullName>
    </recommendedName>
</protein>